<dbReference type="OrthoDB" id="948294at2"/>
<feature type="domain" description="DinB-like" evidence="1">
    <location>
        <begin position="17"/>
        <end position="154"/>
    </location>
</feature>
<dbReference type="InterPro" id="IPR024775">
    <property type="entry name" value="DinB-like"/>
</dbReference>
<name>A0A0C1L056_9BACT</name>
<proteinExistence type="predicted"/>
<comment type="caution">
    <text evidence="2">The sequence shown here is derived from an EMBL/GenBank/DDBJ whole genome shotgun (WGS) entry which is preliminary data.</text>
</comment>
<dbReference type="RefSeq" id="WP_039143284.1">
    <property type="nucleotide sequence ID" value="NZ_JSVC01000025.1"/>
</dbReference>
<organism evidence="2 3">
    <name type="scientific">Flavihumibacter solisilvae</name>
    <dbReference type="NCBI Taxonomy" id="1349421"/>
    <lineage>
        <taxon>Bacteria</taxon>
        <taxon>Pseudomonadati</taxon>
        <taxon>Bacteroidota</taxon>
        <taxon>Chitinophagia</taxon>
        <taxon>Chitinophagales</taxon>
        <taxon>Chitinophagaceae</taxon>
        <taxon>Flavihumibacter</taxon>
    </lineage>
</organism>
<dbReference type="Proteomes" id="UP000031408">
    <property type="component" value="Unassembled WGS sequence"/>
</dbReference>
<protein>
    <recommendedName>
        <fullName evidence="1">DinB-like domain-containing protein</fullName>
    </recommendedName>
</protein>
<evidence type="ECO:0000313" key="2">
    <source>
        <dbReference type="EMBL" id="KIC92926.1"/>
    </source>
</evidence>
<dbReference type="AlphaFoldDB" id="A0A0C1L056"/>
<dbReference type="EMBL" id="JSVC01000025">
    <property type="protein sequence ID" value="KIC92926.1"/>
    <property type="molecule type" value="Genomic_DNA"/>
</dbReference>
<dbReference type="InterPro" id="IPR034660">
    <property type="entry name" value="DinB/YfiT-like"/>
</dbReference>
<accession>A0A0C1L056</accession>
<dbReference type="Pfam" id="PF12867">
    <property type="entry name" value="DinB_2"/>
    <property type="match status" value="1"/>
</dbReference>
<evidence type="ECO:0000313" key="3">
    <source>
        <dbReference type="Proteomes" id="UP000031408"/>
    </source>
</evidence>
<dbReference type="SUPFAM" id="SSF109854">
    <property type="entry name" value="DinB/YfiT-like putative metalloenzymes"/>
    <property type="match status" value="1"/>
</dbReference>
<keyword evidence="3" id="KW-1185">Reference proteome</keyword>
<sequence>MKDLEIKSINLILNAWYQQLSIATELFDSLDDDQLLQPIAPQRNTGKYLLGHLTAVHDAILPLLDMGDRMYPLLEVFVREPEGADTTEPSIAVLRNCWTEVNARLKSKFAELEPADWFARHLAVSEEDFVKAPHRNKLNVVLNRMNHLSYHLGQLVLVKPKA</sequence>
<evidence type="ECO:0000259" key="1">
    <source>
        <dbReference type="Pfam" id="PF12867"/>
    </source>
</evidence>
<gene>
    <name evidence="2" type="ORF">OI18_20165</name>
</gene>
<reference evidence="2 3" key="1">
    <citation type="submission" date="2014-11" db="EMBL/GenBank/DDBJ databases">
        <title>Genome sequence of Flavihumibacter solisilvae 3-3.</title>
        <authorList>
            <person name="Zhou G."/>
            <person name="Li M."/>
            <person name="Wang G."/>
        </authorList>
    </citation>
    <scope>NUCLEOTIDE SEQUENCE [LARGE SCALE GENOMIC DNA]</scope>
    <source>
        <strain evidence="2 3">3-3</strain>
    </source>
</reference>
<dbReference type="Gene3D" id="1.20.120.450">
    <property type="entry name" value="dinb family like domain"/>
    <property type="match status" value="1"/>
</dbReference>